<organism evidence="1 2">
    <name type="scientific">Lyophyllum shimeji</name>
    <name type="common">Hon-shimeji</name>
    <name type="synonym">Tricholoma shimeji</name>
    <dbReference type="NCBI Taxonomy" id="47721"/>
    <lineage>
        <taxon>Eukaryota</taxon>
        <taxon>Fungi</taxon>
        <taxon>Dikarya</taxon>
        <taxon>Basidiomycota</taxon>
        <taxon>Agaricomycotina</taxon>
        <taxon>Agaricomycetes</taxon>
        <taxon>Agaricomycetidae</taxon>
        <taxon>Agaricales</taxon>
        <taxon>Tricholomatineae</taxon>
        <taxon>Lyophyllaceae</taxon>
        <taxon>Lyophyllum</taxon>
    </lineage>
</organism>
<dbReference type="AlphaFoldDB" id="A0A9P3UNW5"/>
<gene>
    <name evidence="1" type="ORF">LshimejAT787_1100690</name>
</gene>
<dbReference type="Proteomes" id="UP001063166">
    <property type="component" value="Unassembled WGS sequence"/>
</dbReference>
<keyword evidence="2" id="KW-1185">Reference proteome</keyword>
<comment type="caution">
    <text evidence="1">The sequence shown here is derived from an EMBL/GenBank/DDBJ whole genome shotgun (WGS) entry which is preliminary data.</text>
</comment>
<proteinExistence type="predicted"/>
<name>A0A9P3UNW5_LYOSH</name>
<dbReference type="EMBL" id="BRPK01000011">
    <property type="protein sequence ID" value="GLB42054.1"/>
    <property type="molecule type" value="Genomic_DNA"/>
</dbReference>
<sequence>MAGRYKLSSSVDGFKKLQPFVLLDKKKDVVLRAIDNTDIGFRVSGFTANEERDIHARACHPISTNLTQNFEQLDGKVVHGSFPAVGNHGEIKQVNQFCVAIVLHGESIDGIESLLVNQRLWQLVKCTIKRLEVM</sequence>
<evidence type="ECO:0000313" key="2">
    <source>
        <dbReference type="Proteomes" id="UP001063166"/>
    </source>
</evidence>
<evidence type="ECO:0000313" key="1">
    <source>
        <dbReference type="EMBL" id="GLB42054.1"/>
    </source>
</evidence>
<accession>A0A9P3UNW5</accession>
<protein>
    <submittedName>
        <fullName evidence="1">Uncharacterized protein</fullName>
    </submittedName>
</protein>
<reference evidence="1" key="1">
    <citation type="submission" date="2022-07" db="EMBL/GenBank/DDBJ databases">
        <title>The genome of Lyophyllum shimeji provides insight into the initial evolution of ectomycorrhizal fungal genome.</title>
        <authorList>
            <person name="Kobayashi Y."/>
            <person name="Shibata T."/>
            <person name="Hirakawa H."/>
            <person name="Shigenobu S."/>
            <person name="Nishiyama T."/>
            <person name="Yamada A."/>
            <person name="Hasebe M."/>
            <person name="Kawaguchi M."/>
        </authorList>
    </citation>
    <scope>NUCLEOTIDE SEQUENCE</scope>
    <source>
        <strain evidence="1">AT787</strain>
    </source>
</reference>